<evidence type="ECO:0000313" key="4">
    <source>
        <dbReference type="EMBL" id="KAF9735105.1"/>
    </source>
</evidence>
<feature type="compositionally biased region" description="Polar residues" evidence="1">
    <location>
        <begin position="10"/>
        <end position="30"/>
    </location>
</feature>
<feature type="transmembrane region" description="Helical" evidence="2">
    <location>
        <begin position="245"/>
        <end position="267"/>
    </location>
</feature>
<keyword evidence="2" id="KW-0812">Transmembrane</keyword>
<dbReference type="AlphaFoldDB" id="A0A9P6GHH6"/>
<protein>
    <recommendedName>
        <fullName evidence="3">DUF7729 domain-containing protein</fullName>
    </recommendedName>
</protein>
<evidence type="ECO:0000259" key="3">
    <source>
        <dbReference type="Pfam" id="PF24855"/>
    </source>
</evidence>
<dbReference type="PANTHER" id="PTHR39460">
    <property type="entry name" value="EXPRESSED PROTEIN"/>
    <property type="match status" value="1"/>
</dbReference>
<gene>
    <name evidence="4" type="ORF">PMIN01_06510</name>
</gene>
<keyword evidence="5" id="KW-1185">Reference proteome</keyword>
<keyword evidence="2" id="KW-1133">Transmembrane helix</keyword>
<dbReference type="InterPro" id="IPR056146">
    <property type="entry name" value="DUF7729"/>
</dbReference>
<keyword evidence="2" id="KW-0472">Membrane</keyword>
<evidence type="ECO:0000256" key="2">
    <source>
        <dbReference type="SAM" id="Phobius"/>
    </source>
</evidence>
<proteinExistence type="predicted"/>
<comment type="caution">
    <text evidence="4">The sequence shown here is derived from an EMBL/GenBank/DDBJ whole genome shotgun (WGS) entry which is preliminary data.</text>
</comment>
<reference evidence="4" key="1">
    <citation type="journal article" date="2020" name="Mol. Plant Microbe Interact.">
        <title>Genome Sequence of the Biocontrol Agent Coniothyrium minitans strain Conio (IMI 134523).</title>
        <authorList>
            <person name="Patel D."/>
            <person name="Shittu T.A."/>
            <person name="Baroncelli R."/>
            <person name="Muthumeenakshi S."/>
            <person name="Osborne T.H."/>
            <person name="Janganan T.K."/>
            <person name="Sreenivasaprasad S."/>
        </authorList>
    </citation>
    <scope>NUCLEOTIDE SEQUENCE</scope>
    <source>
        <strain evidence="4">Conio</strain>
    </source>
</reference>
<dbReference type="Proteomes" id="UP000756921">
    <property type="component" value="Unassembled WGS sequence"/>
</dbReference>
<feature type="domain" description="DUF7729" evidence="3">
    <location>
        <begin position="33"/>
        <end position="238"/>
    </location>
</feature>
<evidence type="ECO:0000256" key="1">
    <source>
        <dbReference type="SAM" id="MobiDB-lite"/>
    </source>
</evidence>
<accession>A0A9P6GHH6</accession>
<dbReference type="PANTHER" id="PTHR39460:SF1">
    <property type="entry name" value="C6 TRANSCRIPTION FACTOR"/>
    <property type="match status" value="1"/>
</dbReference>
<feature type="region of interest" description="Disordered" evidence="1">
    <location>
        <begin position="1"/>
        <end position="30"/>
    </location>
</feature>
<dbReference type="OrthoDB" id="2564812at2759"/>
<sequence length="269" mass="28764">MPPVDHGDATKTTSAPPSKRSIQTDSSASGDFQIPTAFDSALSNNFTTNCATFFKTMLQSETVTSCHPFSLILRTSNALFKASKSFIRITQTLEATCAANSTQCTVGMNHLATQLLTDDACKVDYDNNNPQVIQAYNGLVSYEPMYLASCLKDDEGDYCYANAVTNTTSEGVDAIPFYLPLGVPMTSGARTTCNSCLQDEMAIFSQFAANSTQPVSMTYSSAADAISMYCGTAFVNVTAAPLKGAASTSTVAFTPTISLFIMFFFVLSQ</sequence>
<name>A0A9P6GHH6_9PLEO</name>
<dbReference type="Pfam" id="PF24855">
    <property type="entry name" value="DUF7729"/>
    <property type="match status" value="1"/>
</dbReference>
<dbReference type="EMBL" id="WJXW01000006">
    <property type="protein sequence ID" value="KAF9735105.1"/>
    <property type="molecule type" value="Genomic_DNA"/>
</dbReference>
<organism evidence="4 5">
    <name type="scientific">Paraphaeosphaeria minitans</name>
    <dbReference type="NCBI Taxonomy" id="565426"/>
    <lineage>
        <taxon>Eukaryota</taxon>
        <taxon>Fungi</taxon>
        <taxon>Dikarya</taxon>
        <taxon>Ascomycota</taxon>
        <taxon>Pezizomycotina</taxon>
        <taxon>Dothideomycetes</taxon>
        <taxon>Pleosporomycetidae</taxon>
        <taxon>Pleosporales</taxon>
        <taxon>Massarineae</taxon>
        <taxon>Didymosphaeriaceae</taxon>
        <taxon>Paraphaeosphaeria</taxon>
    </lineage>
</organism>
<evidence type="ECO:0000313" key="5">
    <source>
        <dbReference type="Proteomes" id="UP000756921"/>
    </source>
</evidence>